<sequence length="478" mass="50050">MTVPSPGWAEMRKQVRRVIVLLVLAWSVPRVAMADLAHEMDSMFNAMASATPPSVFSTARRGVISGGGVAVSNRIVNANLVSITPPSFKVGCGGIDFFAGSFSFINAAQFEALLKAIASNASGYAFQLAMQAMCPTCMNTIETLARKIQEWVSKFSNSCQLAQGIVNDAASAFTDQDNTKASLIGMVRGVASDAFDAFSTTSGSNPVERVLSGAPTDAAKRIQGNVTWRALKKQNASSWFSYGDNALLQVLMNIGGTVIVGDLADDTEGGGTQNLNVKTITGRADLIESLIDGGTVSILACDTTDEDGCLNPTAATVRITGFKTMILNAFEGTSGSGGIIDKVGGGVALTNDEQAVLGLLPNGLGGLVIRLSSKSKDAAKSLVEDTAPHIAGLMAKSLVHDMLRAVRASVAVSQDTRAKDVAALIEQSWAAVRSEEQLHQARWGSLTTVVSTYQSLMGATMLLPRGFGNAITNTGMAR</sequence>
<reference evidence="1 2" key="1">
    <citation type="submission" date="2019-09" db="EMBL/GenBank/DDBJ databases">
        <title>Genome sequence of Rhodovastum atsumiense, a diverse member of the Acetobacteraceae family of non-sulfur purple photosynthetic bacteria.</title>
        <authorList>
            <person name="Meyer T."/>
            <person name="Kyndt J."/>
        </authorList>
    </citation>
    <scope>NUCLEOTIDE SEQUENCE [LARGE SCALE GENOMIC DNA]</scope>
    <source>
        <strain evidence="1 2">DSM 21279</strain>
    </source>
</reference>
<keyword evidence="2" id="KW-1185">Reference proteome</keyword>
<name>A0A5M6IJT5_9PROT</name>
<proteinExistence type="predicted"/>
<evidence type="ECO:0000313" key="2">
    <source>
        <dbReference type="Proteomes" id="UP000325255"/>
    </source>
</evidence>
<dbReference type="Proteomes" id="UP000325255">
    <property type="component" value="Unassembled WGS sequence"/>
</dbReference>
<dbReference type="OrthoDB" id="9797479at2"/>
<organism evidence="1 2">
    <name type="scientific">Rhodovastum atsumiense</name>
    <dbReference type="NCBI Taxonomy" id="504468"/>
    <lineage>
        <taxon>Bacteria</taxon>
        <taxon>Pseudomonadati</taxon>
        <taxon>Pseudomonadota</taxon>
        <taxon>Alphaproteobacteria</taxon>
        <taxon>Acetobacterales</taxon>
        <taxon>Acetobacteraceae</taxon>
        <taxon>Rhodovastum</taxon>
    </lineage>
</organism>
<dbReference type="Pfam" id="PF06122">
    <property type="entry name" value="TraH"/>
    <property type="match status" value="1"/>
</dbReference>
<accession>A0A5M6IJT5</accession>
<protein>
    <submittedName>
        <fullName evidence="1">Conjugal transfer protein TraH</fullName>
    </submittedName>
</protein>
<dbReference type="AlphaFoldDB" id="A0A5M6IJT5"/>
<dbReference type="InterPro" id="IPR010927">
    <property type="entry name" value="T4SS_TraH"/>
</dbReference>
<dbReference type="EMBL" id="VWPK01000079">
    <property type="protein sequence ID" value="KAA5608510.1"/>
    <property type="molecule type" value="Genomic_DNA"/>
</dbReference>
<gene>
    <name evidence="1" type="ORF">F1189_28655</name>
</gene>
<comment type="caution">
    <text evidence="1">The sequence shown here is derived from an EMBL/GenBank/DDBJ whole genome shotgun (WGS) entry which is preliminary data.</text>
</comment>
<evidence type="ECO:0000313" key="1">
    <source>
        <dbReference type="EMBL" id="KAA5608510.1"/>
    </source>
</evidence>